<reference evidence="11 12" key="1">
    <citation type="submission" date="2023-10" db="EMBL/GenBank/DDBJ databases">
        <title>Glaciecola aquimarina strain GGW-M5 nov., isolated from a coastal seawater.</title>
        <authorList>
            <person name="Bayburt H."/>
            <person name="Kim J.M."/>
            <person name="Choi B.J."/>
            <person name="Jeon C.O."/>
        </authorList>
    </citation>
    <scope>NUCLEOTIDE SEQUENCE [LARGE SCALE GENOMIC DNA]</scope>
    <source>
        <strain evidence="11 12">KCTC 32108</strain>
    </source>
</reference>
<protein>
    <recommendedName>
        <fullName evidence="10">Flagellar protein FliL</fullName>
    </recommendedName>
</protein>
<dbReference type="RefSeq" id="WP_316027979.1">
    <property type="nucleotide sequence ID" value="NZ_JAWDIO010000002.1"/>
</dbReference>
<keyword evidence="12" id="KW-1185">Reference proteome</keyword>
<comment type="function">
    <text evidence="1 10">Controls the rotational direction of flagella during chemotaxis.</text>
</comment>
<evidence type="ECO:0000313" key="12">
    <source>
        <dbReference type="Proteomes" id="UP001247805"/>
    </source>
</evidence>
<dbReference type="EMBL" id="JAWDIO010000002">
    <property type="protein sequence ID" value="MDU0353467.1"/>
    <property type="molecule type" value="Genomic_DNA"/>
</dbReference>
<proteinExistence type="inferred from homology"/>
<dbReference type="InterPro" id="IPR005503">
    <property type="entry name" value="FliL"/>
</dbReference>
<gene>
    <name evidence="11" type="ORF">RS130_05585</name>
</gene>
<name>A0ABU3SU08_9ALTE</name>
<keyword evidence="7 10" id="KW-0283">Flagellar rotation</keyword>
<evidence type="ECO:0000256" key="9">
    <source>
        <dbReference type="ARBA" id="ARBA00023136"/>
    </source>
</evidence>
<evidence type="ECO:0000256" key="7">
    <source>
        <dbReference type="ARBA" id="ARBA00022779"/>
    </source>
</evidence>
<evidence type="ECO:0000256" key="2">
    <source>
        <dbReference type="ARBA" id="ARBA00004162"/>
    </source>
</evidence>
<keyword evidence="8" id="KW-1133">Transmembrane helix</keyword>
<dbReference type="Pfam" id="PF03748">
    <property type="entry name" value="FliL"/>
    <property type="match status" value="1"/>
</dbReference>
<dbReference type="PANTHER" id="PTHR35091">
    <property type="entry name" value="FLAGELLAR PROTEIN FLIL"/>
    <property type="match status" value="1"/>
</dbReference>
<comment type="similarity">
    <text evidence="3 10">Belongs to the FliL family.</text>
</comment>
<keyword evidence="11" id="KW-0969">Cilium</keyword>
<sequence>MLNSQNAAYGQDATQKNYAYFSIEPQIVTNFLSPSVRKVGFVTVSIELMLEDAKYLEEAEHHSPLLRSALIEVFGQQTEEKVRSLTGREDIRRHCLDQLRKLMRRETGSDMVKDVIFTKYLYH</sequence>
<dbReference type="Proteomes" id="UP001247805">
    <property type="component" value="Unassembled WGS sequence"/>
</dbReference>
<organism evidence="11 12">
    <name type="scientific">Paraglaciecola aquimarina</name>
    <dbReference type="NCBI Taxonomy" id="1235557"/>
    <lineage>
        <taxon>Bacteria</taxon>
        <taxon>Pseudomonadati</taxon>
        <taxon>Pseudomonadota</taxon>
        <taxon>Gammaproteobacteria</taxon>
        <taxon>Alteromonadales</taxon>
        <taxon>Alteromonadaceae</taxon>
        <taxon>Paraglaciecola</taxon>
    </lineage>
</organism>
<keyword evidence="11" id="KW-0966">Cell projection</keyword>
<evidence type="ECO:0000256" key="10">
    <source>
        <dbReference type="RuleBase" id="RU364125"/>
    </source>
</evidence>
<evidence type="ECO:0000256" key="6">
    <source>
        <dbReference type="ARBA" id="ARBA00022692"/>
    </source>
</evidence>
<dbReference type="PANTHER" id="PTHR35091:SF5">
    <property type="entry name" value="FLAGELLAR PROTEIN FLIL"/>
    <property type="match status" value="1"/>
</dbReference>
<keyword evidence="11" id="KW-0282">Flagellum</keyword>
<accession>A0ABU3SU08</accession>
<keyword evidence="6" id="KW-0812">Transmembrane</keyword>
<keyword evidence="5 10" id="KW-0145">Chemotaxis</keyword>
<evidence type="ECO:0000256" key="1">
    <source>
        <dbReference type="ARBA" id="ARBA00002254"/>
    </source>
</evidence>
<evidence type="ECO:0000256" key="8">
    <source>
        <dbReference type="ARBA" id="ARBA00022989"/>
    </source>
</evidence>
<keyword evidence="10" id="KW-0997">Cell inner membrane</keyword>
<evidence type="ECO:0000256" key="5">
    <source>
        <dbReference type="ARBA" id="ARBA00022500"/>
    </source>
</evidence>
<keyword evidence="9 10" id="KW-0472">Membrane</keyword>
<comment type="subcellular location">
    <subcellularLocation>
        <location evidence="10">Cell inner membrane</location>
    </subcellularLocation>
    <subcellularLocation>
        <location evidence="2">Cell membrane</location>
        <topology evidence="2">Single-pass membrane protein</topology>
    </subcellularLocation>
</comment>
<evidence type="ECO:0000256" key="4">
    <source>
        <dbReference type="ARBA" id="ARBA00022475"/>
    </source>
</evidence>
<comment type="caution">
    <text evidence="11">The sequence shown here is derived from an EMBL/GenBank/DDBJ whole genome shotgun (WGS) entry which is preliminary data.</text>
</comment>
<keyword evidence="4" id="KW-1003">Cell membrane</keyword>
<evidence type="ECO:0000256" key="3">
    <source>
        <dbReference type="ARBA" id="ARBA00008281"/>
    </source>
</evidence>
<evidence type="ECO:0000313" key="11">
    <source>
        <dbReference type="EMBL" id="MDU0353467.1"/>
    </source>
</evidence>